<keyword evidence="2" id="KW-1003">Cell membrane</keyword>
<feature type="transmembrane region" description="Helical" evidence="8">
    <location>
        <begin position="43"/>
        <end position="65"/>
    </location>
</feature>
<dbReference type="SUPFAM" id="SSF53649">
    <property type="entry name" value="Alkaline phosphatase-like"/>
    <property type="match status" value="1"/>
</dbReference>
<comment type="caution">
    <text evidence="11">The sequence shown here is derived from an EMBL/GenBank/DDBJ whole genome shotgun (WGS) entry which is preliminary data.</text>
</comment>
<evidence type="ECO:0000256" key="4">
    <source>
        <dbReference type="ARBA" id="ARBA00022679"/>
    </source>
</evidence>
<evidence type="ECO:0000256" key="8">
    <source>
        <dbReference type="SAM" id="Phobius"/>
    </source>
</evidence>
<feature type="transmembrane region" description="Helical" evidence="8">
    <location>
        <begin position="117"/>
        <end position="137"/>
    </location>
</feature>
<evidence type="ECO:0000259" key="10">
    <source>
        <dbReference type="Pfam" id="PF08019"/>
    </source>
</evidence>
<dbReference type="InterPro" id="IPR040423">
    <property type="entry name" value="PEA_transferase"/>
</dbReference>
<dbReference type="GO" id="GO:0016776">
    <property type="term" value="F:phosphotransferase activity, phosphate group as acceptor"/>
    <property type="evidence" value="ECO:0007669"/>
    <property type="project" value="TreeGrafter"/>
</dbReference>
<dbReference type="InterPro" id="IPR017850">
    <property type="entry name" value="Alkaline_phosphatase_core_sf"/>
</dbReference>
<name>A0A2D3WEP9_9BACT</name>
<dbReference type="Gene3D" id="3.40.720.10">
    <property type="entry name" value="Alkaline Phosphatase, subunit A"/>
    <property type="match status" value="1"/>
</dbReference>
<dbReference type="PANTHER" id="PTHR30443:SF0">
    <property type="entry name" value="PHOSPHOETHANOLAMINE TRANSFERASE EPTA"/>
    <property type="match status" value="1"/>
</dbReference>
<dbReference type="InterPro" id="IPR058130">
    <property type="entry name" value="PEA_transf_C"/>
</dbReference>
<organism evidence="11 12">
    <name type="scientific">Sulfurospirillum cavolei</name>
    <dbReference type="NCBI Taxonomy" id="366522"/>
    <lineage>
        <taxon>Bacteria</taxon>
        <taxon>Pseudomonadati</taxon>
        <taxon>Campylobacterota</taxon>
        <taxon>Epsilonproteobacteria</taxon>
        <taxon>Campylobacterales</taxon>
        <taxon>Sulfurospirillaceae</taxon>
        <taxon>Sulfurospirillum</taxon>
    </lineage>
</organism>
<comment type="subcellular location">
    <subcellularLocation>
        <location evidence="1">Cell inner membrane</location>
        <topology evidence="1">Multi-pass membrane protein</topology>
    </subcellularLocation>
</comment>
<dbReference type="NCBIfam" id="NF028537">
    <property type="entry name" value="P_eth_NH2_trans"/>
    <property type="match status" value="1"/>
</dbReference>
<evidence type="ECO:0000256" key="1">
    <source>
        <dbReference type="ARBA" id="ARBA00004429"/>
    </source>
</evidence>
<keyword evidence="3" id="KW-0997">Cell inner membrane</keyword>
<dbReference type="EMBL" id="DLUG01000024">
    <property type="protein sequence ID" value="DAB37217.1"/>
    <property type="molecule type" value="Genomic_DNA"/>
</dbReference>
<dbReference type="Pfam" id="PF00884">
    <property type="entry name" value="Sulfatase"/>
    <property type="match status" value="1"/>
</dbReference>
<evidence type="ECO:0000256" key="5">
    <source>
        <dbReference type="ARBA" id="ARBA00022692"/>
    </source>
</evidence>
<dbReference type="Proteomes" id="UP000231638">
    <property type="component" value="Unassembled WGS sequence"/>
</dbReference>
<evidence type="ECO:0000313" key="12">
    <source>
        <dbReference type="Proteomes" id="UP000231638"/>
    </source>
</evidence>
<dbReference type="InterPro" id="IPR000917">
    <property type="entry name" value="Sulfatase_N"/>
</dbReference>
<feature type="transmembrane region" description="Helical" evidence="8">
    <location>
        <begin position="12"/>
        <end position="31"/>
    </location>
</feature>
<dbReference type="GO" id="GO:0009244">
    <property type="term" value="P:lipopolysaccharide core region biosynthetic process"/>
    <property type="evidence" value="ECO:0007669"/>
    <property type="project" value="TreeGrafter"/>
</dbReference>
<dbReference type="InterPro" id="IPR012549">
    <property type="entry name" value="EptA-like_N"/>
</dbReference>
<dbReference type="PANTHER" id="PTHR30443">
    <property type="entry name" value="INNER MEMBRANE PROTEIN"/>
    <property type="match status" value="1"/>
</dbReference>
<evidence type="ECO:0000256" key="3">
    <source>
        <dbReference type="ARBA" id="ARBA00022519"/>
    </source>
</evidence>
<feature type="domain" description="Phosphoethanolamine transferase N-terminal" evidence="10">
    <location>
        <begin position="58"/>
        <end position="206"/>
    </location>
</feature>
<keyword evidence="5 8" id="KW-0812">Transmembrane</keyword>
<evidence type="ECO:0000313" key="11">
    <source>
        <dbReference type="EMBL" id="DAB37217.1"/>
    </source>
</evidence>
<reference evidence="11 12" key="1">
    <citation type="journal article" date="2017" name="Front. Microbiol.">
        <title>Comparative Genomic Analysis of the Class Epsilonproteobacteria and Proposed Reclassification to Epsilonbacteraeota (phyl. nov.).</title>
        <authorList>
            <person name="Waite D.W."/>
            <person name="Vanwonterghem I."/>
            <person name="Rinke C."/>
            <person name="Parks D.H."/>
            <person name="Zhang Y."/>
            <person name="Takai K."/>
            <person name="Sievert S.M."/>
            <person name="Simon J."/>
            <person name="Campbell B.J."/>
            <person name="Hanson T.E."/>
            <person name="Woyke T."/>
            <person name="Klotz M.G."/>
            <person name="Hugenholtz P."/>
        </authorList>
    </citation>
    <scope>NUCLEOTIDE SEQUENCE [LARGE SCALE GENOMIC DNA]</scope>
    <source>
        <strain evidence="11">UBA11420</strain>
    </source>
</reference>
<dbReference type="AlphaFoldDB" id="A0A2D3WEP9"/>
<evidence type="ECO:0000256" key="2">
    <source>
        <dbReference type="ARBA" id="ARBA00022475"/>
    </source>
</evidence>
<dbReference type="Pfam" id="PF08019">
    <property type="entry name" value="EptA_B_N"/>
    <property type="match status" value="1"/>
</dbReference>
<feature type="transmembrane region" description="Helical" evidence="8">
    <location>
        <begin position="151"/>
        <end position="170"/>
    </location>
</feature>
<evidence type="ECO:0000256" key="6">
    <source>
        <dbReference type="ARBA" id="ARBA00022989"/>
    </source>
</evidence>
<keyword evidence="6 8" id="KW-1133">Transmembrane helix</keyword>
<evidence type="ECO:0000256" key="7">
    <source>
        <dbReference type="ARBA" id="ARBA00023136"/>
    </source>
</evidence>
<sequence>MLKLVVRSHSQRSIALLALGITLFFNMTFFSKLFTYAANEDNYLIIFSAPLVLFLLLMLLLNVVLFPTHRLGFRVMLAFFIVVGTLCAYFIDTYGIVFDSNMYANMTQTDTEEVFDLITPKLLFYVFTALTLAFWVIRKAPLRFQNYTRELFQRVVVIVLLSVSITGIYVSTSKTYSSFFRNHHELKMYLNPYYPLASLGKFIAKNLKTKPHLSVIAADALKPEHAKKKLVVLVVGETARAQNFSLNGYEIPTNPLLSKRNDIVSFSNFYSCGTATAVSVPCLFSKFTREEWSSDKESYENLVDVLNKTGVRILWRDNNSGGDKDVAKRMQDVKKFNGVGFDDVLLQDFQASVDQSYQDTFIVLHQEGSHGPTYFKRYPDAFKRFTPTCDTQDLQKCTQEQIVNTYNNTLLYTDFILDQTISLLKANEDKYDTTLIYASDHGESLGENGIYLHGLPYMIAPDAQKHIPAIFYRPQKTLELKAKQNDAFSHDNLFHTILGLFEVQTKEYDAKLDMLR</sequence>
<evidence type="ECO:0000259" key="9">
    <source>
        <dbReference type="Pfam" id="PF00884"/>
    </source>
</evidence>
<proteinExistence type="predicted"/>
<dbReference type="GO" id="GO:0005886">
    <property type="term" value="C:plasma membrane"/>
    <property type="evidence" value="ECO:0007669"/>
    <property type="project" value="UniProtKB-SubCell"/>
</dbReference>
<feature type="domain" description="Sulfatase N-terminal" evidence="9">
    <location>
        <begin position="230"/>
        <end position="502"/>
    </location>
</feature>
<accession>A0A2D3WEP9</accession>
<dbReference type="STRING" id="366522.GCA_001548055_00389"/>
<protein>
    <submittedName>
        <fullName evidence="11">Phosphoethanolamine transferase</fullName>
    </submittedName>
</protein>
<feature type="transmembrane region" description="Helical" evidence="8">
    <location>
        <begin position="77"/>
        <end position="97"/>
    </location>
</feature>
<dbReference type="CDD" id="cd16017">
    <property type="entry name" value="LptA"/>
    <property type="match status" value="1"/>
</dbReference>
<gene>
    <name evidence="11" type="ORF">CFH80_00765</name>
</gene>
<keyword evidence="4 11" id="KW-0808">Transferase</keyword>
<keyword evidence="7 8" id="KW-0472">Membrane</keyword>